<dbReference type="PANTHER" id="PTHR42987:SF4">
    <property type="entry name" value="PROTEASE SOHB-RELATED"/>
    <property type="match status" value="1"/>
</dbReference>
<dbReference type="InterPro" id="IPR004635">
    <property type="entry name" value="Pept_S49_SppA"/>
</dbReference>
<dbReference type="CDD" id="cd07023">
    <property type="entry name" value="S49_Sppa_N_C"/>
    <property type="match status" value="1"/>
</dbReference>
<dbReference type="KEGG" id="lcc:B488_13030"/>
<dbReference type="GO" id="GO:0008236">
    <property type="term" value="F:serine-type peptidase activity"/>
    <property type="evidence" value="ECO:0007669"/>
    <property type="project" value="UniProtKB-KW"/>
</dbReference>
<evidence type="ECO:0000256" key="2">
    <source>
        <dbReference type="ARBA" id="ARBA00022670"/>
    </source>
</evidence>
<evidence type="ECO:0000259" key="6">
    <source>
        <dbReference type="Pfam" id="PF01343"/>
    </source>
</evidence>
<dbReference type="Proteomes" id="UP000010799">
    <property type="component" value="Chromosome"/>
</dbReference>
<dbReference type="eggNOG" id="COG0616">
    <property type="taxonomic scope" value="Bacteria"/>
</dbReference>
<proteinExistence type="inferred from homology"/>
<protein>
    <recommendedName>
        <fullName evidence="6">Peptidase S49 domain-containing protein</fullName>
    </recommendedName>
</protein>
<dbReference type="EMBL" id="CP003789">
    <property type="protein sequence ID" value="AGA65295.1"/>
    <property type="molecule type" value="Genomic_DNA"/>
</dbReference>
<dbReference type="NCBIfam" id="TIGR00706">
    <property type="entry name" value="SppA_dom"/>
    <property type="match status" value="1"/>
</dbReference>
<dbReference type="Gene3D" id="6.20.330.10">
    <property type="match status" value="1"/>
</dbReference>
<sequence length="311" mass="34152">MASMSEKKCCKKLKTRHVIISIILIIVGYIAWVLFFAKTPPHIARVTISGTIEDNPELLRVLKKVAEDNNVKALVVSISSPGGTAYGGESIFRSIQEIKKKKPVVSDIRTLATSAAYMIACSGNSIVSAETSIVGSIGVIIEYPQIKPFLDKLGISFETIKSSPIKGEPSPFYNTSQQSKDMLGSLVKDTYQWFVSLVSEQRHLPRDKVLDLANGAVFTGRQAKALGLVDRLGGEEQVLEALHSLGVEKNLKIVEWSPSTSYSDLIYKKFMSSVMSSLIVLSHDIILSTLKTYQYSPLSLNGVLSIWPNNK</sequence>
<dbReference type="AlphaFoldDB" id="L0EWQ7"/>
<comment type="similarity">
    <text evidence="1">Belongs to the peptidase S49 family.</text>
</comment>
<feature type="domain" description="Peptidase S49" evidence="6">
    <location>
        <begin position="98"/>
        <end position="244"/>
    </location>
</feature>
<name>L0EWQ7_LIBCB</name>
<feature type="transmembrane region" description="Helical" evidence="5">
    <location>
        <begin position="18"/>
        <end position="37"/>
    </location>
</feature>
<dbReference type="InterPro" id="IPR029045">
    <property type="entry name" value="ClpP/crotonase-like_dom_sf"/>
</dbReference>
<dbReference type="InterPro" id="IPR002142">
    <property type="entry name" value="Peptidase_S49"/>
</dbReference>
<dbReference type="GO" id="GO:0006508">
    <property type="term" value="P:proteolysis"/>
    <property type="evidence" value="ECO:0007669"/>
    <property type="project" value="UniProtKB-KW"/>
</dbReference>
<dbReference type="PANTHER" id="PTHR42987">
    <property type="entry name" value="PEPTIDASE S49"/>
    <property type="match status" value="1"/>
</dbReference>
<dbReference type="InterPro" id="IPR047272">
    <property type="entry name" value="S49_SppA_C"/>
</dbReference>
<dbReference type="PATRIC" id="fig|1215343.11.peg.1344"/>
<evidence type="ECO:0000256" key="5">
    <source>
        <dbReference type="SAM" id="Phobius"/>
    </source>
</evidence>
<keyword evidence="8" id="KW-1185">Reference proteome</keyword>
<evidence type="ECO:0000256" key="3">
    <source>
        <dbReference type="ARBA" id="ARBA00022801"/>
    </source>
</evidence>
<dbReference type="RefSeq" id="WP_015273720.1">
    <property type="nucleotide sequence ID" value="NC_019907.1"/>
</dbReference>
<keyword evidence="5" id="KW-1133">Transmembrane helix</keyword>
<keyword evidence="3" id="KW-0378">Hydrolase</keyword>
<keyword evidence="5" id="KW-0472">Membrane</keyword>
<evidence type="ECO:0000313" key="8">
    <source>
        <dbReference type="Proteomes" id="UP000010799"/>
    </source>
</evidence>
<accession>L0EWQ7</accession>
<evidence type="ECO:0000256" key="4">
    <source>
        <dbReference type="ARBA" id="ARBA00022825"/>
    </source>
</evidence>
<keyword evidence="5" id="KW-0812">Transmembrane</keyword>
<dbReference type="Pfam" id="PF01343">
    <property type="entry name" value="Peptidase_S49"/>
    <property type="match status" value="1"/>
</dbReference>
<dbReference type="SUPFAM" id="SSF52096">
    <property type="entry name" value="ClpP/crotonase"/>
    <property type="match status" value="1"/>
</dbReference>
<dbReference type="STRING" id="1215343.B488_13030"/>
<gene>
    <name evidence="7" type="ordered locus">B488_13030</name>
</gene>
<reference evidence="7 8" key="1">
    <citation type="journal article" date="2012" name="Stand. Genomic Sci.">
        <title>Complete genome sequence of Liberibacter crescens BT-1.</title>
        <authorList>
            <person name="Leonard M.T."/>
            <person name="Fagen J.R."/>
            <person name="Davis-Richardson A.G."/>
            <person name="Davis M.J."/>
            <person name="Triplett E.W."/>
        </authorList>
    </citation>
    <scope>NUCLEOTIDE SEQUENCE [LARGE SCALE GENOMIC DNA]</scope>
    <source>
        <strain evidence="7 8">BT-1</strain>
    </source>
</reference>
<keyword evidence="4" id="KW-0720">Serine protease</keyword>
<organism evidence="7 8">
    <name type="scientific">Liberibacter crescens (strain BT-1)</name>
    <dbReference type="NCBI Taxonomy" id="1215343"/>
    <lineage>
        <taxon>Bacteria</taxon>
        <taxon>Pseudomonadati</taxon>
        <taxon>Pseudomonadota</taxon>
        <taxon>Alphaproteobacteria</taxon>
        <taxon>Hyphomicrobiales</taxon>
        <taxon>Rhizobiaceae</taxon>
        <taxon>Liberibacter</taxon>
    </lineage>
</organism>
<keyword evidence="2" id="KW-0645">Protease</keyword>
<evidence type="ECO:0000313" key="7">
    <source>
        <dbReference type="EMBL" id="AGA65295.1"/>
    </source>
</evidence>
<dbReference type="HOGENOM" id="CLU_046540_0_0_5"/>
<evidence type="ECO:0000256" key="1">
    <source>
        <dbReference type="ARBA" id="ARBA00008683"/>
    </source>
</evidence>
<dbReference type="Gene3D" id="3.90.226.10">
    <property type="entry name" value="2-enoyl-CoA Hydratase, Chain A, domain 1"/>
    <property type="match status" value="1"/>
</dbReference>